<proteinExistence type="predicted"/>
<organism evidence="1 2">
    <name type="scientific">Lysinibacillus zambalensis</name>
    <dbReference type="NCBI Taxonomy" id="3160866"/>
    <lineage>
        <taxon>Bacteria</taxon>
        <taxon>Bacillati</taxon>
        <taxon>Bacillota</taxon>
        <taxon>Bacilli</taxon>
        <taxon>Bacillales</taxon>
        <taxon>Bacillaceae</taxon>
        <taxon>Lysinibacillus</taxon>
    </lineage>
</organism>
<sequence length="69" mass="8636">MQDWETLTEQTVWEYYKKVEAENFHLKKQLVNKNKQIKHLKRVISTWKGKFEKLTENRKPKYKNTIRRK</sequence>
<evidence type="ECO:0008006" key="3">
    <source>
        <dbReference type="Google" id="ProtNLM"/>
    </source>
</evidence>
<protein>
    <recommendedName>
        <fullName evidence="3">Transposase</fullName>
    </recommendedName>
</protein>
<comment type="caution">
    <text evidence="1">The sequence shown here is derived from an EMBL/GenBank/DDBJ whole genome shotgun (WGS) entry which is preliminary data.</text>
</comment>
<name>A0ABV1MRH5_9BACI</name>
<accession>A0ABV1MRH5</accession>
<gene>
    <name evidence="1" type="ORF">ABNX05_10860</name>
</gene>
<reference evidence="1 2" key="1">
    <citation type="submission" date="2024-06" db="EMBL/GenBank/DDBJ databases">
        <title>Lysinibacillus zambalefons sp. nov., a Novel Firmicute Isolated from the Poon Bato Zambales Hyperalkaline Spring.</title>
        <authorList>
            <person name="Aja J.A."/>
            <person name="Lazaro J.E.H."/>
            <person name="Llorin L.D."/>
            <person name="Lim K.R."/>
            <person name="Teodosio J."/>
            <person name="Dalisay D.S."/>
        </authorList>
    </citation>
    <scope>NUCLEOTIDE SEQUENCE [LARGE SCALE GENOMIC DNA]</scope>
    <source>
        <strain evidence="1 2">M3</strain>
    </source>
</reference>
<evidence type="ECO:0000313" key="2">
    <source>
        <dbReference type="Proteomes" id="UP001478862"/>
    </source>
</evidence>
<evidence type="ECO:0000313" key="1">
    <source>
        <dbReference type="EMBL" id="MEQ6355117.1"/>
    </source>
</evidence>
<keyword evidence="2" id="KW-1185">Reference proteome</keyword>
<dbReference type="EMBL" id="JBEGDG010000007">
    <property type="protein sequence ID" value="MEQ6355117.1"/>
    <property type="molecule type" value="Genomic_DNA"/>
</dbReference>
<dbReference type="RefSeq" id="WP_349659747.1">
    <property type="nucleotide sequence ID" value="NZ_JBEGDG010000007.1"/>
</dbReference>
<dbReference type="Proteomes" id="UP001478862">
    <property type="component" value="Unassembled WGS sequence"/>
</dbReference>